<name>A0A917UH53_9ACTN</name>
<comment type="caution">
    <text evidence="2">The sequence shown here is derived from an EMBL/GenBank/DDBJ whole genome shotgun (WGS) entry which is preliminary data.</text>
</comment>
<dbReference type="RefSeq" id="WP_189260878.1">
    <property type="nucleotide sequence ID" value="NZ_BMML01000001.1"/>
</dbReference>
<dbReference type="SUPFAM" id="SSF56784">
    <property type="entry name" value="HAD-like"/>
    <property type="match status" value="1"/>
</dbReference>
<accession>A0A917UH53</accession>
<reference evidence="2" key="2">
    <citation type="submission" date="2020-09" db="EMBL/GenBank/DDBJ databases">
        <authorList>
            <person name="Sun Q."/>
            <person name="Zhou Y."/>
        </authorList>
    </citation>
    <scope>NUCLEOTIDE SEQUENCE</scope>
    <source>
        <strain evidence="2">CGMCC 4.7110</strain>
    </source>
</reference>
<keyword evidence="3" id="KW-1185">Reference proteome</keyword>
<evidence type="ECO:0000313" key="3">
    <source>
        <dbReference type="Proteomes" id="UP000653411"/>
    </source>
</evidence>
<dbReference type="GO" id="GO:0005829">
    <property type="term" value="C:cytosol"/>
    <property type="evidence" value="ECO:0007669"/>
    <property type="project" value="TreeGrafter"/>
</dbReference>
<feature type="region of interest" description="Disordered" evidence="1">
    <location>
        <begin position="276"/>
        <end position="315"/>
    </location>
</feature>
<dbReference type="EMBL" id="BMML01000001">
    <property type="protein sequence ID" value="GGM88790.1"/>
    <property type="molecule type" value="Genomic_DNA"/>
</dbReference>
<gene>
    <name evidence="2" type="ORF">GCM10011578_005460</name>
</gene>
<organism evidence="2 3">
    <name type="scientific">Streptomyces fuscichromogenes</name>
    <dbReference type="NCBI Taxonomy" id="1324013"/>
    <lineage>
        <taxon>Bacteria</taxon>
        <taxon>Bacillati</taxon>
        <taxon>Actinomycetota</taxon>
        <taxon>Actinomycetes</taxon>
        <taxon>Kitasatosporales</taxon>
        <taxon>Streptomycetaceae</taxon>
        <taxon>Streptomyces</taxon>
    </lineage>
</organism>
<protein>
    <recommendedName>
        <fullName evidence="4">Hydrolase</fullName>
    </recommendedName>
</protein>
<evidence type="ECO:0008006" key="4">
    <source>
        <dbReference type="Google" id="ProtNLM"/>
    </source>
</evidence>
<evidence type="ECO:0000313" key="2">
    <source>
        <dbReference type="EMBL" id="GGM88790.1"/>
    </source>
</evidence>
<dbReference type="AlphaFoldDB" id="A0A917UH53"/>
<sequence length="315" mass="33007">MVVAAAKSLPAVRFAAFDLDGTLLDARGRLRPQLADRLAELAASGLAPLVVSGRAVRSFRELALARLPSSVLADEVLLGDGAVVLRRSTGRVTALRWLPAGVVRTLVDAGARDLVAETGGELVASSRRAALLYTRMYALGRSVVTVDPQPAHALGEVTAITVFDAPEDLARLLAVRHDTDRIGPFAALLIRPRGTCKASGLAAHLANRAGRPGLDAVTAFGDAFNDACLLASCRLGVAVEGADEVCARCAHVCLDQPLADFLSGFGPDSAARLSQAAVSRGVSRRRDVTPCSGAHRRPAPKSTHPPYQDPRPGRP</sequence>
<reference evidence="2" key="1">
    <citation type="journal article" date="2014" name="Int. J. Syst. Evol. Microbiol.">
        <title>Complete genome sequence of Corynebacterium casei LMG S-19264T (=DSM 44701T), isolated from a smear-ripened cheese.</title>
        <authorList>
            <consortium name="US DOE Joint Genome Institute (JGI-PGF)"/>
            <person name="Walter F."/>
            <person name="Albersmeier A."/>
            <person name="Kalinowski J."/>
            <person name="Ruckert C."/>
        </authorList>
    </citation>
    <scope>NUCLEOTIDE SEQUENCE</scope>
    <source>
        <strain evidence="2">CGMCC 4.7110</strain>
    </source>
</reference>
<dbReference type="Pfam" id="PF08282">
    <property type="entry name" value="Hydrolase_3"/>
    <property type="match status" value="1"/>
</dbReference>
<dbReference type="InterPro" id="IPR023214">
    <property type="entry name" value="HAD_sf"/>
</dbReference>
<dbReference type="GO" id="GO:0000287">
    <property type="term" value="F:magnesium ion binding"/>
    <property type="evidence" value="ECO:0007669"/>
    <property type="project" value="TreeGrafter"/>
</dbReference>
<dbReference type="Proteomes" id="UP000653411">
    <property type="component" value="Unassembled WGS sequence"/>
</dbReference>
<proteinExistence type="predicted"/>
<dbReference type="InterPro" id="IPR036412">
    <property type="entry name" value="HAD-like_sf"/>
</dbReference>
<dbReference type="PANTHER" id="PTHR10000">
    <property type="entry name" value="PHOSPHOSERINE PHOSPHATASE"/>
    <property type="match status" value="1"/>
</dbReference>
<dbReference type="PANTHER" id="PTHR10000:SF8">
    <property type="entry name" value="HAD SUPERFAMILY HYDROLASE-LIKE, TYPE 3"/>
    <property type="match status" value="1"/>
</dbReference>
<dbReference type="GO" id="GO:0016791">
    <property type="term" value="F:phosphatase activity"/>
    <property type="evidence" value="ECO:0007669"/>
    <property type="project" value="TreeGrafter"/>
</dbReference>
<evidence type="ECO:0000256" key="1">
    <source>
        <dbReference type="SAM" id="MobiDB-lite"/>
    </source>
</evidence>
<dbReference type="Gene3D" id="3.30.1240.10">
    <property type="match status" value="1"/>
</dbReference>
<dbReference type="Gene3D" id="3.40.50.1000">
    <property type="entry name" value="HAD superfamily/HAD-like"/>
    <property type="match status" value="1"/>
</dbReference>